<accession>A0AAJ0CVC4</accession>
<sequence length="474" mass="53053">MNTVHIVPVMTPALQEEVDASRRSKKVQALIDLLSPMVDPENMNIKDGCDDHTVEDILSAIRDLLPNLHSDRTLFAAFHDGQVHNPLEGGAYAFENDIIRPLLLALINDENPTMSTSSGQRATTNPTRHIVVHAGAQPNNSPHTGTLVVFGLAFLLAQAIRRRIHDTLSENATMPLVSVEITLVDTAPVRNETCESNGVRYQHSYRDDPDALAVHMGDYDEVLDRMSRWSGILFRTNFQSDFFSHPSIPTLLSYIVCNRDRLAMQLSPKHNALALRAACPEPDCGLVEKSGSLNQYTDTSITFNCPFHGAHRVSFNKPSDVVRLEANTPMRNLIRSMIHVLDTSAHHVRITGADYAGTYQEALLYRPLVEWAGRTGFGVVRTPHILYAPLIVDWSGAKLSKSFYVRERGYSAMEILGLEGLCSYTGLKKKYGQEGLRLIWEEVEKWVLHPHMLFRASFSVEYFLRILNGAQLPS</sequence>
<organism evidence="1 2">
    <name type="scientific">Conoideocrella luteorostrata</name>
    <dbReference type="NCBI Taxonomy" id="1105319"/>
    <lineage>
        <taxon>Eukaryota</taxon>
        <taxon>Fungi</taxon>
        <taxon>Dikarya</taxon>
        <taxon>Ascomycota</taxon>
        <taxon>Pezizomycotina</taxon>
        <taxon>Sordariomycetes</taxon>
        <taxon>Hypocreomycetidae</taxon>
        <taxon>Hypocreales</taxon>
        <taxon>Clavicipitaceae</taxon>
        <taxon>Conoideocrella</taxon>
    </lineage>
</organism>
<protein>
    <submittedName>
        <fullName evidence="1">Uncharacterized protein</fullName>
    </submittedName>
</protein>
<comment type="caution">
    <text evidence="1">The sequence shown here is derived from an EMBL/GenBank/DDBJ whole genome shotgun (WGS) entry which is preliminary data.</text>
</comment>
<reference evidence="1" key="1">
    <citation type="submission" date="2023-06" db="EMBL/GenBank/DDBJ databases">
        <title>Conoideocrella luteorostrata (Hypocreales: Clavicipitaceae), a potential biocontrol fungus for elongate hemlock scale in United States Christmas tree production areas.</title>
        <authorList>
            <person name="Barrett H."/>
            <person name="Lovett B."/>
            <person name="Macias A.M."/>
            <person name="Stajich J.E."/>
            <person name="Kasson M.T."/>
        </authorList>
    </citation>
    <scope>NUCLEOTIDE SEQUENCE</scope>
    <source>
        <strain evidence="1">ARSEF 14590</strain>
    </source>
</reference>
<dbReference type="EMBL" id="JASWJB010000027">
    <property type="protein sequence ID" value="KAK2609119.1"/>
    <property type="molecule type" value="Genomic_DNA"/>
</dbReference>
<evidence type="ECO:0000313" key="2">
    <source>
        <dbReference type="Proteomes" id="UP001251528"/>
    </source>
</evidence>
<dbReference type="AlphaFoldDB" id="A0AAJ0CVC4"/>
<keyword evidence="2" id="KW-1185">Reference proteome</keyword>
<name>A0AAJ0CVC4_9HYPO</name>
<evidence type="ECO:0000313" key="1">
    <source>
        <dbReference type="EMBL" id="KAK2609119.1"/>
    </source>
</evidence>
<dbReference type="Proteomes" id="UP001251528">
    <property type="component" value="Unassembled WGS sequence"/>
</dbReference>
<proteinExistence type="predicted"/>
<gene>
    <name evidence="1" type="ORF">QQS21_002346</name>
</gene>